<dbReference type="OrthoDB" id="284059at2"/>
<feature type="region of interest" description="Disordered" evidence="1">
    <location>
        <begin position="128"/>
        <end position="152"/>
    </location>
</feature>
<organism evidence="2 3">
    <name type="scientific">Novipirellula herctigrandis</name>
    <dbReference type="NCBI Taxonomy" id="2527986"/>
    <lineage>
        <taxon>Bacteria</taxon>
        <taxon>Pseudomonadati</taxon>
        <taxon>Planctomycetota</taxon>
        <taxon>Planctomycetia</taxon>
        <taxon>Pirellulales</taxon>
        <taxon>Pirellulaceae</taxon>
        <taxon>Novipirellula</taxon>
    </lineage>
</organism>
<dbReference type="Proteomes" id="UP000315010">
    <property type="component" value="Unassembled WGS sequence"/>
</dbReference>
<comment type="caution">
    <text evidence="2">The sequence shown here is derived from an EMBL/GenBank/DDBJ whole genome shotgun (WGS) entry which is preliminary data.</text>
</comment>
<protein>
    <submittedName>
        <fullName evidence="2">Uncharacterized protein</fullName>
    </submittedName>
</protein>
<accession>A0A5C5Z8X8</accession>
<evidence type="ECO:0000313" key="2">
    <source>
        <dbReference type="EMBL" id="TWT83536.1"/>
    </source>
</evidence>
<name>A0A5C5Z8X8_9BACT</name>
<feature type="compositionally biased region" description="Basic and acidic residues" evidence="1">
    <location>
        <begin position="131"/>
        <end position="152"/>
    </location>
</feature>
<dbReference type="AlphaFoldDB" id="A0A5C5Z8X8"/>
<evidence type="ECO:0000256" key="1">
    <source>
        <dbReference type="SAM" id="MobiDB-lite"/>
    </source>
</evidence>
<proteinExistence type="predicted"/>
<evidence type="ECO:0000313" key="3">
    <source>
        <dbReference type="Proteomes" id="UP000315010"/>
    </source>
</evidence>
<gene>
    <name evidence="2" type="ORF">CA13_50010</name>
</gene>
<keyword evidence="3" id="KW-1185">Reference proteome</keyword>
<dbReference type="EMBL" id="SJPJ01000001">
    <property type="protein sequence ID" value="TWT83536.1"/>
    <property type="molecule type" value="Genomic_DNA"/>
</dbReference>
<reference evidence="2 3" key="1">
    <citation type="submission" date="2019-02" db="EMBL/GenBank/DDBJ databases">
        <title>Deep-cultivation of Planctomycetes and their phenomic and genomic characterization uncovers novel biology.</title>
        <authorList>
            <person name="Wiegand S."/>
            <person name="Jogler M."/>
            <person name="Boedeker C."/>
            <person name="Pinto D."/>
            <person name="Vollmers J."/>
            <person name="Rivas-Marin E."/>
            <person name="Kohn T."/>
            <person name="Peeters S.H."/>
            <person name="Heuer A."/>
            <person name="Rast P."/>
            <person name="Oberbeckmann S."/>
            <person name="Bunk B."/>
            <person name="Jeske O."/>
            <person name="Meyerdierks A."/>
            <person name="Storesund J.E."/>
            <person name="Kallscheuer N."/>
            <person name="Luecker S."/>
            <person name="Lage O.M."/>
            <person name="Pohl T."/>
            <person name="Merkel B.J."/>
            <person name="Hornburger P."/>
            <person name="Mueller R.-W."/>
            <person name="Bruemmer F."/>
            <person name="Labrenz M."/>
            <person name="Spormann A.M."/>
            <person name="Op Den Camp H."/>
            <person name="Overmann J."/>
            <person name="Amann R."/>
            <person name="Jetten M.S.M."/>
            <person name="Mascher T."/>
            <person name="Medema M.H."/>
            <person name="Devos D.P."/>
            <person name="Kaster A.-K."/>
            <person name="Ovreas L."/>
            <person name="Rohde M."/>
            <person name="Galperin M.Y."/>
            <person name="Jogler C."/>
        </authorList>
    </citation>
    <scope>NUCLEOTIDE SEQUENCE [LARGE SCALE GENOMIC DNA]</scope>
    <source>
        <strain evidence="2 3">CA13</strain>
    </source>
</reference>
<sequence>MVDPPISCRSKRAKCRSGSALLLCTLVAAVLSMSAITILRSSEVAIARVDAERCAVQGRHAAEGLLQRAVAQLELNPNLSGIIVDPDSPFQSAYCVVQPIDKTHISVSAYLYKGSTMPAVSQTIELAGSDDDSRWPRRDDDSRWPRRDDDSKWPWKYDSNRKTTWPGFNSGRRW</sequence>
<dbReference type="RefSeq" id="WP_146400775.1">
    <property type="nucleotide sequence ID" value="NZ_SJPJ01000001.1"/>
</dbReference>